<dbReference type="Pfam" id="PF00620">
    <property type="entry name" value="RhoGAP"/>
    <property type="match status" value="1"/>
</dbReference>
<evidence type="ECO:0000259" key="2">
    <source>
        <dbReference type="PROSITE" id="PS50238"/>
    </source>
</evidence>
<comment type="caution">
    <text evidence="3">The sequence shown here is derived from an EMBL/GenBank/DDBJ whole genome shotgun (WGS) entry which is preliminary data.</text>
</comment>
<feature type="domain" description="Rho-GAP" evidence="2">
    <location>
        <begin position="58"/>
        <end position="247"/>
    </location>
</feature>
<dbReference type="PROSITE" id="PS50238">
    <property type="entry name" value="RHOGAP"/>
    <property type="match status" value="1"/>
</dbReference>
<dbReference type="PANTHER" id="PTHR23176:SF128">
    <property type="entry name" value="RHO GTPASE-ACTIVATING PROTEIN RGD1"/>
    <property type="match status" value="1"/>
</dbReference>
<dbReference type="GO" id="GO:0005096">
    <property type="term" value="F:GTPase activator activity"/>
    <property type="evidence" value="ECO:0007669"/>
    <property type="project" value="UniProtKB-KW"/>
</dbReference>
<organism evidence="3 4">
    <name type="scientific">Boothiomyces macroporosus</name>
    <dbReference type="NCBI Taxonomy" id="261099"/>
    <lineage>
        <taxon>Eukaryota</taxon>
        <taxon>Fungi</taxon>
        <taxon>Fungi incertae sedis</taxon>
        <taxon>Chytridiomycota</taxon>
        <taxon>Chytridiomycota incertae sedis</taxon>
        <taxon>Chytridiomycetes</taxon>
        <taxon>Rhizophydiales</taxon>
        <taxon>Terramycetaceae</taxon>
        <taxon>Boothiomyces</taxon>
    </lineage>
</organism>
<dbReference type="CDD" id="cd00159">
    <property type="entry name" value="RhoGAP"/>
    <property type="match status" value="1"/>
</dbReference>
<dbReference type="SMART" id="SM00324">
    <property type="entry name" value="RhoGAP"/>
    <property type="match status" value="1"/>
</dbReference>
<dbReference type="SUPFAM" id="SSF48350">
    <property type="entry name" value="GTPase activation domain, GAP"/>
    <property type="match status" value="1"/>
</dbReference>
<accession>A0AAD5UJE4</accession>
<dbReference type="PANTHER" id="PTHR23176">
    <property type="entry name" value="RHO/RAC/CDC GTPASE-ACTIVATING PROTEIN"/>
    <property type="match status" value="1"/>
</dbReference>
<dbReference type="GO" id="GO:0005737">
    <property type="term" value="C:cytoplasm"/>
    <property type="evidence" value="ECO:0007669"/>
    <property type="project" value="TreeGrafter"/>
</dbReference>
<dbReference type="Proteomes" id="UP001210925">
    <property type="component" value="Unassembled WGS sequence"/>
</dbReference>
<proteinExistence type="predicted"/>
<name>A0AAD5UJE4_9FUNG</name>
<evidence type="ECO:0000313" key="3">
    <source>
        <dbReference type="EMBL" id="KAJ3259667.1"/>
    </source>
</evidence>
<dbReference type="InterPro" id="IPR050729">
    <property type="entry name" value="Rho-GAP"/>
</dbReference>
<evidence type="ECO:0000313" key="4">
    <source>
        <dbReference type="Proteomes" id="UP001210925"/>
    </source>
</evidence>
<evidence type="ECO:0000256" key="1">
    <source>
        <dbReference type="ARBA" id="ARBA00022468"/>
    </source>
</evidence>
<reference evidence="3" key="1">
    <citation type="submission" date="2020-05" db="EMBL/GenBank/DDBJ databases">
        <title>Phylogenomic resolution of chytrid fungi.</title>
        <authorList>
            <person name="Stajich J.E."/>
            <person name="Amses K."/>
            <person name="Simmons R."/>
            <person name="Seto K."/>
            <person name="Myers J."/>
            <person name="Bonds A."/>
            <person name="Quandt C.A."/>
            <person name="Barry K."/>
            <person name="Liu P."/>
            <person name="Grigoriev I."/>
            <person name="Longcore J.E."/>
            <person name="James T.Y."/>
        </authorList>
    </citation>
    <scope>NUCLEOTIDE SEQUENCE</scope>
    <source>
        <strain evidence="3">PLAUS21</strain>
    </source>
</reference>
<dbReference type="EMBL" id="JADGKB010000016">
    <property type="protein sequence ID" value="KAJ3259667.1"/>
    <property type="molecule type" value="Genomic_DNA"/>
</dbReference>
<gene>
    <name evidence="3" type="ORF">HK103_001928</name>
</gene>
<dbReference type="Gene3D" id="1.10.555.10">
    <property type="entry name" value="Rho GTPase activation protein"/>
    <property type="match status" value="1"/>
</dbReference>
<dbReference type="InterPro" id="IPR000198">
    <property type="entry name" value="RhoGAP_dom"/>
</dbReference>
<dbReference type="AlphaFoldDB" id="A0AAD5UJE4"/>
<sequence>MRKYGEKNYAVMVTLFNQVCGYHCHSKCSNGSGACVIQKKNTVMGNFLNNLEMNMFGVELASIMKNQEIPFFIISCIEFVEAKGLEYEGIYRKSGPMSQINALYASFNKGEHRSLTNPEDPFDITAVTSILKKFFRDMPDPLIPSRYYKDLIEAMKLPLGDERDASIKMIINQIPADNNIVLSYLIHHLAKVQLYAEKNLMTASNLGVVFGPTIMRNQQVDTQLDIADSLLKSCLIEHLILKADSIFHS</sequence>
<protein>
    <recommendedName>
        <fullName evidence="2">Rho-GAP domain-containing protein</fullName>
    </recommendedName>
</protein>
<keyword evidence="1" id="KW-0343">GTPase activation</keyword>
<keyword evidence="4" id="KW-1185">Reference proteome</keyword>
<dbReference type="InterPro" id="IPR008936">
    <property type="entry name" value="Rho_GTPase_activation_prot"/>
</dbReference>
<dbReference type="GO" id="GO:0007165">
    <property type="term" value="P:signal transduction"/>
    <property type="evidence" value="ECO:0007669"/>
    <property type="project" value="InterPro"/>
</dbReference>